<evidence type="ECO:0000313" key="2">
    <source>
        <dbReference type="EMBL" id="KAG5678053.1"/>
    </source>
</evidence>
<dbReference type="EMBL" id="JADBJN010000002">
    <property type="protein sequence ID" value="KAG5678053.1"/>
    <property type="molecule type" value="Genomic_DNA"/>
</dbReference>
<sequence length="288" mass="32582">MRCRCEKFLCSEVITPIRSEADDISLFIINFEDLSADPQTGNQPDEEEQAAKLTKFGRARASFRQSFRFGNMGLRDRGTRLAGYLTPPSDVTQEEEETASERVVVPCDSNSDRISQTTVLRIEPTWDNNSAPALIKTKDYIEKIQEPINRRTDETKTSTNKVYPQADSKPEFQQTKSLDFETKGPSGKAVRQYFPYVSSESDLQRYKAITFHKHPSNETRTSSSISNVPSDSTKTRGTRTGTNMGEKVTQQNDICRLLSCSPRCVQQSNFYLSISVDNCFDFLCLQTS</sequence>
<accession>A0A9J6C7Y3</accession>
<feature type="region of interest" description="Disordered" evidence="1">
    <location>
        <begin position="214"/>
        <end position="245"/>
    </location>
</feature>
<organism evidence="2 3">
    <name type="scientific">Polypedilum vanderplanki</name>
    <name type="common">Sleeping chironomid midge</name>
    <dbReference type="NCBI Taxonomy" id="319348"/>
    <lineage>
        <taxon>Eukaryota</taxon>
        <taxon>Metazoa</taxon>
        <taxon>Ecdysozoa</taxon>
        <taxon>Arthropoda</taxon>
        <taxon>Hexapoda</taxon>
        <taxon>Insecta</taxon>
        <taxon>Pterygota</taxon>
        <taxon>Neoptera</taxon>
        <taxon>Endopterygota</taxon>
        <taxon>Diptera</taxon>
        <taxon>Nematocera</taxon>
        <taxon>Chironomoidea</taxon>
        <taxon>Chironomidae</taxon>
        <taxon>Chironominae</taxon>
        <taxon>Polypedilum</taxon>
        <taxon>Polypedilum</taxon>
    </lineage>
</organism>
<comment type="caution">
    <text evidence="2">The sequence shown here is derived from an EMBL/GenBank/DDBJ whole genome shotgun (WGS) entry which is preliminary data.</text>
</comment>
<proteinExistence type="predicted"/>
<keyword evidence="3" id="KW-1185">Reference proteome</keyword>
<protein>
    <submittedName>
        <fullName evidence="2">Uncharacterized protein</fullName>
    </submittedName>
</protein>
<dbReference type="OrthoDB" id="432483at2759"/>
<dbReference type="Proteomes" id="UP001107558">
    <property type="component" value="Chromosome 2"/>
</dbReference>
<gene>
    <name evidence="2" type="ORF">PVAND_007756</name>
</gene>
<name>A0A9J6C7Y3_POLVA</name>
<evidence type="ECO:0000256" key="1">
    <source>
        <dbReference type="SAM" id="MobiDB-lite"/>
    </source>
</evidence>
<dbReference type="AlphaFoldDB" id="A0A9J6C7Y3"/>
<feature type="compositionally biased region" description="Polar residues" evidence="1">
    <location>
        <begin position="218"/>
        <end position="232"/>
    </location>
</feature>
<evidence type="ECO:0000313" key="3">
    <source>
        <dbReference type="Proteomes" id="UP001107558"/>
    </source>
</evidence>
<reference evidence="2" key="1">
    <citation type="submission" date="2021-03" db="EMBL/GenBank/DDBJ databases">
        <title>Chromosome level genome of the anhydrobiotic midge Polypedilum vanderplanki.</title>
        <authorList>
            <person name="Yoshida Y."/>
            <person name="Kikawada T."/>
            <person name="Gusev O."/>
        </authorList>
    </citation>
    <scope>NUCLEOTIDE SEQUENCE</scope>
    <source>
        <strain evidence="2">NIAS01</strain>
        <tissue evidence="2">Whole body or cell culture</tissue>
    </source>
</reference>